<evidence type="ECO:0000313" key="11">
    <source>
        <dbReference type="Proteomes" id="UP001567538"/>
    </source>
</evidence>
<feature type="transmembrane region" description="Helical" evidence="8">
    <location>
        <begin position="391"/>
        <end position="413"/>
    </location>
</feature>
<keyword evidence="3 8" id="KW-0812">Transmembrane</keyword>
<evidence type="ECO:0000256" key="2">
    <source>
        <dbReference type="ARBA" id="ARBA00022448"/>
    </source>
</evidence>
<feature type="transmembrane region" description="Helical" evidence="8">
    <location>
        <begin position="357"/>
        <end position="379"/>
    </location>
</feature>
<keyword evidence="11" id="KW-1185">Reference proteome</keyword>
<dbReference type="InterPro" id="IPR003593">
    <property type="entry name" value="AAA+_ATPase"/>
</dbReference>
<dbReference type="GO" id="GO:0016020">
    <property type="term" value="C:membrane"/>
    <property type="evidence" value="ECO:0007669"/>
    <property type="project" value="UniProtKB-SubCell"/>
</dbReference>
<evidence type="ECO:0000259" key="9">
    <source>
        <dbReference type="PROSITE" id="PS50893"/>
    </source>
</evidence>
<evidence type="ECO:0000256" key="8">
    <source>
        <dbReference type="SAM" id="Phobius"/>
    </source>
</evidence>
<organism evidence="10 11">
    <name type="scientific">Salvia divinorum</name>
    <name type="common">Maria pastora</name>
    <name type="synonym">Diviner's sage</name>
    <dbReference type="NCBI Taxonomy" id="28513"/>
    <lineage>
        <taxon>Eukaryota</taxon>
        <taxon>Viridiplantae</taxon>
        <taxon>Streptophyta</taxon>
        <taxon>Embryophyta</taxon>
        <taxon>Tracheophyta</taxon>
        <taxon>Spermatophyta</taxon>
        <taxon>Magnoliopsida</taxon>
        <taxon>eudicotyledons</taxon>
        <taxon>Gunneridae</taxon>
        <taxon>Pentapetalae</taxon>
        <taxon>asterids</taxon>
        <taxon>lamiids</taxon>
        <taxon>Lamiales</taxon>
        <taxon>Lamiaceae</taxon>
        <taxon>Nepetoideae</taxon>
        <taxon>Mentheae</taxon>
        <taxon>Salviinae</taxon>
        <taxon>Salvia</taxon>
        <taxon>Salvia subgen. Calosphace</taxon>
    </lineage>
</organism>
<comment type="caution">
    <text evidence="10">The sequence shown here is derived from an EMBL/GenBank/DDBJ whole genome shotgun (WGS) entry which is preliminary data.</text>
</comment>
<reference evidence="10 11" key="1">
    <citation type="submission" date="2024-06" db="EMBL/GenBank/DDBJ databases">
        <title>A chromosome level genome sequence of Diviner's sage (Salvia divinorum).</title>
        <authorList>
            <person name="Ford S.A."/>
            <person name="Ro D.-K."/>
            <person name="Ness R.W."/>
            <person name="Phillips M.A."/>
        </authorList>
    </citation>
    <scope>NUCLEOTIDE SEQUENCE [LARGE SCALE GENOMIC DNA]</scope>
    <source>
        <strain evidence="10">SAF-2024a</strain>
        <tissue evidence="10">Leaf</tissue>
    </source>
</reference>
<keyword evidence="4" id="KW-0547">Nucleotide-binding</keyword>
<evidence type="ECO:0000256" key="4">
    <source>
        <dbReference type="ARBA" id="ARBA00022741"/>
    </source>
</evidence>
<dbReference type="InterPro" id="IPR050352">
    <property type="entry name" value="ABCG_transporters"/>
</dbReference>
<feature type="transmembrane region" description="Helical" evidence="8">
    <location>
        <begin position="433"/>
        <end position="458"/>
    </location>
</feature>
<dbReference type="Pfam" id="PF01061">
    <property type="entry name" value="ABC2_membrane"/>
    <property type="match status" value="1"/>
</dbReference>
<feature type="transmembrane region" description="Helical" evidence="8">
    <location>
        <begin position="470"/>
        <end position="494"/>
    </location>
</feature>
<dbReference type="InterPro" id="IPR027417">
    <property type="entry name" value="P-loop_NTPase"/>
</dbReference>
<keyword evidence="5" id="KW-0067">ATP-binding</keyword>
<comment type="subcellular location">
    <subcellularLocation>
        <location evidence="1">Membrane</location>
        <topology evidence="1">Multi-pass membrane protein</topology>
    </subcellularLocation>
</comment>
<dbReference type="Gene3D" id="3.40.50.300">
    <property type="entry name" value="P-loop containing nucleotide triphosphate hydrolases"/>
    <property type="match status" value="1"/>
</dbReference>
<dbReference type="PROSITE" id="PS00211">
    <property type="entry name" value="ABC_TRANSPORTER_1"/>
    <property type="match status" value="1"/>
</dbReference>
<dbReference type="PANTHER" id="PTHR48041">
    <property type="entry name" value="ABC TRANSPORTER G FAMILY MEMBER 28"/>
    <property type="match status" value="1"/>
</dbReference>
<dbReference type="PANTHER" id="PTHR48041:SF100">
    <property type="entry name" value="ABC TRANSPORTER-LIKE"/>
    <property type="match status" value="1"/>
</dbReference>
<feature type="transmembrane region" description="Helical" evidence="8">
    <location>
        <begin position="500"/>
        <end position="519"/>
    </location>
</feature>
<dbReference type="SUPFAM" id="SSF52540">
    <property type="entry name" value="P-loop containing nucleoside triphosphate hydrolases"/>
    <property type="match status" value="1"/>
</dbReference>
<evidence type="ECO:0000256" key="1">
    <source>
        <dbReference type="ARBA" id="ARBA00004141"/>
    </source>
</evidence>
<dbReference type="SMART" id="SM00382">
    <property type="entry name" value="AAA"/>
    <property type="match status" value="1"/>
</dbReference>
<dbReference type="GO" id="GO:0005524">
    <property type="term" value="F:ATP binding"/>
    <property type="evidence" value="ECO:0007669"/>
    <property type="project" value="UniProtKB-KW"/>
</dbReference>
<proteinExistence type="predicted"/>
<dbReference type="AlphaFoldDB" id="A0ABD1I5I7"/>
<evidence type="ECO:0000256" key="7">
    <source>
        <dbReference type="ARBA" id="ARBA00023136"/>
    </source>
</evidence>
<dbReference type="FunFam" id="3.40.50.300:FF:001473">
    <property type="entry name" value="ATP-binding cassette transporter"/>
    <property type="match status" value="1"/>
</dbReference>
<dbReference type="Pfam" id="PF00005">
    <property type="entry name" value="ABC_tran"/>
    <property type="match status" value="1"/>
</dbReference>
<evidence type="ECO:0000256" key="3">
    <source>
        <dbReference type="ARBA" id="ARBA00022692"/>
    </source>
</evidence>
<evidence type="ECO:0000256" key="5">
    <source>
        <dbReference type="ARBA" id="ARBA00022840"/>
    </source>
</evidence>
<protein>
    <submittedName>
        <fullName evidence="10">ABC transporter G family member 10-like</fullName>
    </submittedName>
</protein>
<name>A0ABD1I5I7_SALDI</name>
<evidence type="ECO:0000256" key="6">
    <source>
        <dbReference type="ARBA" id="ARBA00022989"/>
    </source>
</evidence>
<gene>
    <name evidence="10" type="ORF">AAHA92_05318</name>
</gene>
<feature type="domain" description="ABC transporter" evidence="9">
    <location>
        <begin position="16"/>
        <end position="275"/>
    </location>
</feature>
<feature type="transmembrane region" description="Helical" evidence="8">
    <location>
        <begin position="585"/>
        <end position="608"/>
    </location>
</feature>
<dbReference type="EMBL" id="JBEAFC010000003">
    <property type="protein sequence ID" value="KAL1562778.1"/>
    <property type="molecule type" value="Genomic_DNA"/>
</dbReference>
<keyword evidence="2" id="KW-0813">Transport</keyword>
<keyword evidence="6 8" id="KW-1133">Transmembrane helix</keyword>
<dbReference type="PROSITE" id="PS50893">
    <property type="entry name" value="ABC_TRANSPORTER_2"/>
    <property type="match status" value="1"/>
</dbReference>
<evidence type="ECO:0000313" key="10">
    <source>
        <dbReference type="EMBL" id="KAL1562778.1"/>
    </source>
</evidence>
<dbReference type="InterPro" id="IPR003439">
    <property type="entry name" value="ABC_transporter-like_ATP-bd"/>
</dbReference>
<dbReference type="InterPro" id="IPR013525">
    <property type="entry name" value="ABC2_TM"/>
</dbReference>
<dbReference type="Proteomes" id="UP001567538">
    <property type="component" value="Unassembled WGS sequence"/>
</dbReference>
<keyword evidence="7 8" id="KW-0472">Membrane</keyword>
<accession>A0ABD1I5I7</accession>
<dbReference type="InterPro" id="IPR017871">
    <property type="entry name" value="ABC_transporter-like_CS"/>
</dbReference>
<sequence length="615" mass="69157">MVPPIISHQQTTHYKLKTENVSYKLSPRYNHCFNWLSSTLFVEASQCSKFVLRDVTCDANPGQLTAIAGPSGAGKTTLLDILAGMIIPARLSGSVLVNNRVMDPAHFRRVAGYVTQDDALFPLLTVEETLTYSARLRLKAGRDKAAARVQKLLKELGLEHINGVRVGDESSRGISGGEKRRLSIGVDLVHDPSVLLLDEPTSGLDSASALHVISLLKSMAKNQHKTMVVTIHQPGFRILDLIDHVILLNNGSVMHNGSLEFLEERIKAAGHVIPCRVNVLEFAIDAANEALQQKEGVEVEDVEVQKQIDADVGVDEDEFLNHDEQEKQDLYCNSHVDEVLILSQRFTRNILRTKQLFAAKTIQSLLAGIVLGTIFIDAFGENERKKVQNQVGFFAFSLTFLISTTTEALPIFLQERRILERETSRGAYRISSYMVANTLVFLPFLLIVALLYATPVYWIVGLTQNISQYLYFTLVVWMVILMANSFVACCSVLVPDFITGMSLTGGVMGAFFLFSGYFLTTDSIPKCWNFMQYLSVFKYPYESFVINEFGGEEGKAKCMERIEGQCLIYGHGFLIRQGLKESQKWINLFMMMSFIIGYRFLGYVFLWYKCYKTRN</sequence>